<dbReference type="AlphaFoldDB" id="A0A2I4CGK0"/>
<dbReference type="KEGG" id="alim:106528484"/>
<dbReference type="Proteomes" id="UP000192220">
    <property type="component" value="Unplaced"/>
</dbReference>
<evidence type="ECO:0000313" key="2">
    <source>
        <dbReference type="Proteomes" id="UP000192220"/>
    </source>
</evidence>
<dbReference type="RefSeq" id="XP_013879115.1">
    <property type="nucleotide sequence ID" value="XM_014023661.1"/>
</dbReference>
<evidence type="ECO:0000256" key="1">
    <source>
        <dbReference type="SAM" id="MobiDB-lite"/>
    </source>
</evidence>
<gene>
    <name evidence="3" type="primary">LOC106528484</name>
</gene>
<feature type="compositionally biased region" description="Basic and acidic residues" evidence="1">
    <location>
        <begin position="203"/>
        <end position="225"/>
    </location>
</feature>
<protein>
    <submittedName>
        <fullName evidence="3">Uncharacterized protein LOC106528484</fullName>
    </submittedName>
</protein>
<dbReference type="GeneID" id="106528484"/>
<dbReference type="InParanoid" id="A0A2I4CGK0"/>
<sequence>MEEPDFNEIKDEKIKSIYPLIGSVTIKGDFDLHNQKTILDLPNLIENINSPEYTINSGNSAPVEANKDPKDTLNKSVALHIESTKHCSTVKRATNTKSMIKHPTSLLDCYAGWSETIRRTPGGDSYWVKLSPIDEDPDRNNLRYEISCIEGEIDQAMLKIQHNKSQDNKADGSSQNKEKDFNLKYRPNCKSPERKIVSTNNDNKSEDNGTLRNEHDLRPRETLKQPERYEAVVQGDMGIPGQYPILIKGTTANYIPWGSLDLTGLIARLPEIQVGAGRWIRSFEAETTGILLALGDLKAVWSRTIGLTVMQTMLEAHGHAWMNQPRADGIEFNAYRNAIWTMLRAQYPSRLDPNSLKAESLLEDENPATYVDKQLKRWRLETEEDPNESPVMTTLFRSALVSAMPTP</sequence>
<feature type="non-terminal residue" evidence="3">
    <location>
        <position position="407"/>
    </location>
</feature>
<dbReference type="OrthoDB" id="8961678at2759"/>
<proteinExistence type="predicted"/>
<keyword evidence="2" id="KW-1185">Reference proteome</keyword>
<name>A0A2I4CGK0_AUSLI</name>
<organism evidence="2 3">
    <name type="scientific">Austrofundulus limnaeus</name>
    <name type="common">Annual killifish</name>
    <dbReference type="NCBI Taxonomy" id="52670"/>
    <lineage>
        <taxon>Eukaryota</taxon>
        <taxon>Metazoa</taxon>
        <taxon>Chordata</taxon>
        <taxon>Craniata</taxon>
        <taxon>Vertebrata</taxon>
        <taxon>Euteleostomi</taxon>
        <taxon>Actinopterygii</taxon>
        <taxon>Neopterygii</taxon>
        <taxon>Teleostei</taxon>
        <taxon>Neoteleostei</taxon>
        <taxon>Acanthomorphata</taxon>
        <taxon>Ovalentaria</taxon>
        <taxon>Atherinomorphae</taxon>
        <taxon>Cyprinodontiformes</taxon>
        <taxon>Rivulidae</taxon>
        <taxon>Austrofundulus</taxon>
    </lineage>
</organism>
<accession>A0A2I4CGK0</accession>
<feature type="region of interest" description="Disordered" evidence="1">
    <location>
        <begin position="162"/>
        <end position="225"/>
    </location>
</feature>
<reference evidence="3" key="1">
    <citation type="submission" date="2025-08" db="UniProtKB">
        <authorList>
            <consortium name="RefSeq"/>
        </authorList>
    </citation>
    <scope>IDENTIFICATION</scope>
</reference>
<evidence type="ECO:0000313" key="3">
    <source>
        <dbReference type="RefSeq" id="XP_013879115.1"/>
    </source>
</evidence>
<feature type="compositionally biased region" description="Basic and acidic residues" evidence="1">
    <location>
        <begin position="164"/>
        <end position="183"/>
    </location>
</feature>